<dbReference type="RefSeq" id="XP_016632084.1">
    <property type="nucleotide sequence ID" value="XM_016776542.1"/>
</dbReference>
<keyword evidence="4" id="KW-1185">Reference proteome</keyword>
<dbReference type="EMBL" id="KN848072">
    <property type="protein sequence ID" value="KIX97961.1"/>
    <property type="molecule type" value="Genomic_DNA"/>
</dbReference>
<dbReference type="PANTHER" id="PTHR11200:SF300">
    <property type="entry name" value="TYPE II INOSITOL 1,4,5-TRISPHOSPHATE 5-PHOSPHATASE"/>
    <property type="match status" value="1"/>
</dbReference>
<reference evidence="3 4" key="1">
    <citation type="submission" date="2015-01" db="EMBL/GenBank/DDBJ databases">
        <title>The Genome Sequence of Fonsecaea multimorphosa CBS 102226.</title>
        <authorList>
            <consortium name="The Broad Institute Genomics Platform"/>
            <person name="Cuomo C."/>
            <person name="de Hoog S."/>
            <person name="Gorbushina A."/>
            <person name="Stielow B."/>
            <person name="Teixiera M."/>
            <person name="Abouelleil A."/>
            <person name="Chapman S.B."/>
            <person name="Priest M."/>
            <person name="Young S.K."/>
            <person name="Wortman J."/>
            <person name="Nusbaum C."/>
            <person name="Birren B."/>
        </authorList>
    </citation>
    <scope>NUCLEOTIDE SEQUENCE [LARGE SCALE GENOMIC DNA]</scope>
    <source>
        <strain evidence="3 4">CBS 102226</strain>
    </source>
</reference>
<dbReference type="InterPro" id="IPR000300">
    <property type="entry name" value="IPPc"/>
</dbReference>
<dbReference type="PANTHER" id="PTHR11200">
    <property type="entry name" value="INOSITOL 5-PHOSPHATASE"/>
    <property type="match status" value="1"/>
</dbReference>
<dbReference type="GeneID" id="27711785"/>
<dbReference type="InterPro" id="IPR046985">
    <property type="entry name" value="IP5"/>
</dbReference>
<dbReference type="InterPro" id="IPR048869">
    <property type="entry name" value="OCRL-1_2_ASH"/>
</dbReference>
<feature type="compositionally biased region" description="Low complexity" evidence="1">
    <location>
        <begin position="1029"/>
        <end position="1044"/>
    </location>
</feature>
<name>A0A0D2ILT8_9EURO</name>
<feature type="region of interest" description="Disordered" evidence="1">
    <location>
        <begin position="1"/>
        <end position="51"/>
    </location>
</feature>
<dbReference type="InterPro" id="IPR013783">
    <property type="entry name" value="Ig-like_fold"/>
</dbReference>
<dbReference type="Pfam" id="PF21310">
    <property type="entry name" value="OCRL-like_ASH"/>
    <property type="match status" value="2"/>
</dbReference>
<dbReference type="Pfam" id="PF22669">
    <property type="entry name" value="Exo_endo_phos2"/>
    <property type="match status" value="2"/>
</dbReference>
<dbReference type="OrthoDB" id="7862313at2759"/>
<dbReference type="Gene3D" id="3.60.10.10">
    <property type="entry name" value="Endonuclease/exonuclease/phosphatase"/>
    <property type="match status" value="1"/>
</dbReference>
<gene>
    <name evidence="3" type="ORF">Z520_06039</name>
</gene>
<dbReference type="GO" id="GO:0004439">
    <property type="term" value="F:phosphatidylinositol-4,5-bisphosphate 5-phosphatase activity"/>
    <property type="evidence" value="ECO:0007669"/>
    <property type="project" value="TreeGrafter"/>
</dbReference>
<evidence type="ECO:0000313" key="3">
    <source>
        <dbReference type="EMBL" id="KIX97961.1"/>
    </source>
</evidence>
<evidence type="ECO:0000256" key="1">
    <source>
        <dbReference type="SAM" id="MobiDB-lite"/>
    </source>
</evidence>
<accession>A0A0D2ILT8</accession>
<dbReference type="GO" id="GO:0046856">
    <property type="term" value="P:phosphatidylinositol dephosphorylation"/>
    <property type="evidence" value="ECO:0007669"/>
    <property type="project" value="InterPro"/>
</dbReference>
<evidence type="ECO:0000313" key="4">
    <source>
        <dbReference type="Proteomes" id="UP000053411"/>
    </source>
</evidence>
<dbReference type="Gene3D" id="2.60.40.10">
    <property type="entry name" value="Immunoglobulins"/>
    <property type="match status" value="1"/>
</dbReference>
<feature type="compositionally biased region" description="Low complexity" evidence="1">
    <location>
        <begin position="970"/>
        <end position="996"/>
    </location>
</feature>
<feature type="domain" description="Inositol polyphosphate-related phosphatase" evidence="2">
    <location>
        <begin position="93"/>
        <end position="496"/>
    </location>
</feature>
<feature type="region of interest" description="Disordered" evidence="1">
    <location>
        <begin position="770"/>
        <end position="798"/>
    </location>
</feature>
<organism evidence="3 4">
    <name type="scientific">Fonsecaea multimorphosa CBS 102226</name>
    <dbReference type="NCBI Taxonomy" id="1442371"/>
    <lineage>
        <taxon>Eukaryota</taxon>
        <taxon>Fungi</taxon>
        <taxon>Dikarya</taxon>
        <taxon>Ascomycota</taxon>
        <taxon>Pezizomycotina</taxon>
        <taxon>Eurotiomycetes</taxon>
        <taxon>Chaetothyriomycetidae</taxon>
        <taxon>Chaetothyriales</taxon>
        <taxon>Herpotrichiellaceae</taxon>
        <taxon>Fonsecaea</taxon>
    </lineage>
</organism>
<feature type="region of interest" description="Disordered" evidence="1">
    <location>
        <begin position="357"/>
        <end position="397"/>
    </location>
</feature>
<dbReference type="InterPro" id="IPR036691">
    <property type="entry name" value="Endo/exonu/phosph_ase_sf"/>
</dbReference>
<protein>
    <recommendedName>
        <fullName evidence="2">Inositol polyphosphate-related phosphatase domain-containing protein</fullName>
    </recommendedName>
</protein>
<dbReference type="STRING" id="1442371.A0A0D2ILT8"/>
<feature type="compositionally biased region" description="Polar residues" evidence="1">
    <location>
        <begin position="997"/>
        <end position="1017"/>
    </location>
</feature>
<dbReference type="AlphaFoldDB" id="A0A0D2ILT8"/>
<dbReference type="SMART" id="SM00128">
    <property type="entry name" value="IPPc"/>
    <property type="match status" value="1"/>
</dbReference>
<feature type="region of interest" description="Disordered" evidence="1">
    <location>
        <begin position="970"/>
        <end position="1044"/>
    </location>
</feature>
<dbReference type="Proteomes" id="UP000053411">
    <property type="component" value="Unassembled WGS sequence"/>
</dbReference>
<feature type="compositionally biased region" description="Polar residues" evidence="1">
    <location>
        <begin position="781"/>
        <end position="795"/>
    </location>
</feature>
<dbReference type="VEuPathDB" id="FungiDB:Z520_06039"/>
<proteinExistence type="predicted"/>
<sequence length="1101" mass="121657">MSSRASEESYLSPKPWRAGDPWGSATKLPGAYPPSPELHEVDHSGPQSLSAAVKARKDEYIRKKSMKIKVGTWNVASISGTERDLGAWFVGGKGVKGLSQNLSGLSVEDSDDDSDSDRIESVEAQEARVARTRKSVTIPLDDAPAEPHHEQIDLYVLGLQEVIDVTSMTEAIKPYTDPNPAKKWKKSLRRALPKGYKKVAEEQLFGLLLLIFASPELAPSISSVSTTSVGTGLMGYFGNKGAVAARLVVAEATKLCFINCHLAAGADQAALARRIWDTSQILSKTRFSPVTDSEVIEPREERIGDEDFAFWFGDLNYRLDDVPGQDVRRLLLLHTQNEYDVQNKSKRKIDSELGYVSASTSDPHLPAPNPNYEYKDAERPASESTAEPELDPKSDPASLHTTLQSLLAHDQLRAQQKLGHAFHEGWREGEINFLPTYKYDVGSVGMFDSGDKKRSPSWCDRILYRTRRDKVIFEERARQLEEARKKDASMKARGIDEATAEHDVLFDYDPDTDGLAYGDDYDEYDETQDVLHDAELVQSHEDYGDMIEINSYISHQRILSSDHKPLNAVFTILYDAVIPELKAKVHQEVAKQLDKAENEGRPSVTVVVDNHSEEPIPNADGAADMNVVHFGEVRYGVRKTRMVTIANTGQITAKFSFVEHPLDSGKDARAVPRWIELSVEPGSLHPSEGGEHKGTREIVLSPGETTVVDLTIDISDGELVRELNDGTTDLEDVLVLRVEDGRDHFIPVKGTWLQSSFFRTLDELVLAPEGGVRQFPRPQKANGSGPNTETTNSAAHHSAPKELYTLTEILPIYIERSTAEWGMLHEGETPPWQHENGGASWPFSADTWSLPKGEERTELLVGAREALDNANRLDINFTPDVPSIVRLEVLAETLISFLQSLRDGIVPAGPWAEVEGRLNSLEKGKTQLAPQEIQDLVMDALSSSAVHSVSLTFITFLLIRIVNEMMTNGAPAPGSATPTTPTSSSRTSFGRSRASTVSSDSGHRLSTSTQETTSSKRSLFPALRRRRTNSISSSSATSETGAETAAAAAERRKKLVNAYVEVFAPVVFRAENEGRLKGKDKKALDARKRRILEAFLSERQF</sequence>
<evidence type="ECO:0000259" key="2">
    <source>
        <dbReference type="SMART" id="SM00128"/>
    </source>
</evidence>
<dbReference type="SUPFAM" id="SSF56219">
    <property type="entry name" value="DNase I-like"/>
    <property type="match status" value="1"/>
</dbReference>